<sequence>GLHRRRHRGRRRSGSAHRRQLRAAGHRLVPRRAATGARCRRAGDRRLRERALGVAPGGDVAVVAGGLRTGQPALRRHGPHLPGHRHEPDGHHGQRRDAGSPRRGGGGGRLVSRGGPLPRLRCQAAPGTTGRSADVAGRHPAGAGGPGGPVLRRSGDERGRGLAARQPPPPPRAPRGASARRRHEGL</sequence>
<feature type="region of interest" description="Disordered" evidence="1">
    <location>
        <begin position="70"/>
        <end position="186"/>
    </location>
</feature>
<accession>A0A6J4GZC0</accession>
<protein>
    <submittedName>
        <fullName evidence="2">Uncharacterized protein</fullName>
    </submittedName>
</protein>
<feature type="compositionally biased region" description="Basic residues" evidence="1">
    <location>
        <begin position="74"/>
        <end position="83"/>
    </location>
</feature>
<dbReference type="AlphaFoldDB" id="A0A6J4GZC0"/>
<feature type="compositionally biased region" description="Basic and acidic residues" evidence="1">
    <location>
        <begin position="84"/>
        <end position="100"/>
    </location>
</feature>
<evidence type="ECO:0000256" key="1">
    <source>
        <dbReference type="SAM" id="MobiDB-lite"/>
    </source>
</evidence>
<evidence type="ECO:0000313" key="2">
    <source>
        <dbReference type="EMBL" id="CAA9210101.1"/>
    </source>
</evidence>
<feature type="region of interest" description="Disordered" evidence="1">
    <location>
        <begin position="1"/>
        <end position="43"/>
    </location>
</feature>
<name>A0A6J4GZC0_9ACTN</name>
<feature type="compositionally biased region" description="Low complexity" evidence="1">
    <location>
        <begin position="110"/>
        <end position="121"/>
    </location>
</feature>
<dbReference type="EMBL" id="CADCTF010000001">
    <property type="protein sequence ID" value="CAA9210101.1"/>
    <property type="molecule type" value="Genomic_DNA"/>
</dbReference>
<gene>
    <name evidence="2" type="ORF">AVDCRST_MAG50-990</name>
</gene>
<reference evidence="2" key="1">
    <citation type="submission" date="2020-02" db="EMBL/GenBank/DDBJ databases">
        <authorList>
            <person name="Meier V. D."/>
        </authorList>
    </citation>
    <scope>NUCLEOTIDE SEQUENCE</scope>
    <source>
        <strain evidence="2">AVDCRST_MAG50</strain>
    </source>
</reference>
<proteinExistence type="predicted"/>
<feature type="compositionally biased region" description="Basic residues" evidence="1">
    <location>
        <begin position="1"/>
        <end position="30"/>
    </location>
</feature>
<feature type="non-terminal residue" evidence="2">
    <location>
        <position position="186"/>
    </location>
</feature>
<feature type="non-terminal residue" evidence="2">
    <location>
        <position position="1"/>
    </location>
</feature>
<organism evidence="2">
    <name type="scientific">uncultured Acidimicrobiales bacterium</name>
    <dbReference type="NCBI Taxonomy" id="310071"/>
    <lineage>
        <taxon>Bacteria</taxon>
        <taxon>Bacillati</taxon>
        <taxon>Actinomycetota</taxon>
        <taxon>Acidimicrobiia</taxon>
        <taxon>Acidimicrobiales</taxon>
        <taxon>environmental samples</taxon>
    </lineage>
</organism>